<dbReference type="Proteomes" id="UP000324222">
    <property type="component" value="Unassembled WGS sequence"/>
</dbReference>
<dbReference type="EMBL" id="VSRR010007216">
    <property type="protein sequence ID" value="MPC46453.1"/>
    <property type="molecule type" value="Genomic_DNA"/>
</dbReference>
<name>A0A5B7FN19_PORTR</name>
<organism evidence="1 2">
    <name type="scientific">Portunus trituberculatus</name>
    <name type="common">Swimming crab</name>
    <name type="synonym">Neptunus trituberculatus</name>
    <dbReference type="NCBI Taxonomy" id="210409"/>
    <lineage>
        <taxon>Eukaryota</taxon>
        <taxon>Metazoa</taxon>
        <taxon>Ecdysozoa</taxon>
        <taxon>Arthropoda</taxon>
        <taxon>Crustacea</taxon>
        <taxon>Multicrustacea</taxon>
        <taxon>Malacostraca</taxon>
        <taxon>Eumalacostraca</taxon>
        <taxon>Eucarida</taxon>
        <taxon>Decapoda</taxon>
        <taxon>Pleocyemata</taxon>
        <taxon>Brachyura</taxon>
        <taxon>Eubrachyura</taxon>
        <taxon>Portunoidea</taxon>
        <taxon>Portunidae</taxon>
        <taxon>Portuninae</taxon>
        <taxon>Portunus</taxon>
    </lineage>
</organism>
<gene>
    <name evidence="1" type="ORF">E2C01_040173</name>
</gene>
<evidence type="ECO:0000313" key="2">
    <source>
        <dbReference type="Proteomes" id="UP000324222"/>
    </source>
</evidence>
<evidence type="ECO:0000313" key="1">
    <source>
        <dbReference type="EMBL" id="MPC46453.1"/>
    </source>
</evidence>
<proteinExistence type="predicted"/>
<accession>A0A5B7FN19</accession>
<sequence length="74" mass="8499">MLVHIVHPAAVLRKTTFLCIVGSFSLRNLQWHQRGLLVVKIRNLVRMQVLVSQHSISGFTGHAPETLQNFFYGW</sequence>
<reference evidence="1 2" key="1">
    <citation type="submission" date="2019-05" db="EMBL/GenBank/DDBJ databases">
        <title>Another draft genome of Portunus trituberculatus and its Hox gene families provides insights of decapod evolution.</title>
        <authorList>
            <person name="Jeong J.-H."/>
            <person name="Song I."/>
            <person name="Kim S."/>
            <person name="Choi T."/>
            <person name="Kim D."/>
            <person name="Ryu S."/>
            <person name="Kim W."/>
        </authorList>
    </citation>
    <scope>NUCLEOTIDE SEQUENCE [LARGE SCALE GENOMIC DNA]</scope>
    <source>
        <tissue evidence="1">Muscle</tissue>
    </source>
</reference>
<dbReference type="AlphaFoldDB" id="A0A5B7FN19"/>
<keyword evidence="2" id="KW-1185">Reference proteome</keyword>
<protein>
    <submittedName>
        <fullName evidence="1">Uncharacterized protein</fullName>
    </submittedName>
</protein>
<comment type="caution">
    <text evidence="1">The sequence shown here is derived from an EMBL/GenBank/DDBJ whole genome shotgun (WGS) entry which is preliminary data.</text>
</comment>